<dbReference type="InterPro" id="IPR058626">
    <property type="entry name" value="MdtA-like_b-barrel"/>
</dbReference>
<dbReference type="Pfam" id="PF25967">
    <property type="entry name" value="RND-MFP_C"/>
    <property type="match status" value="1"/>
</dbReference>
<feature type="compositionally biased region" description="Low complexity" evidence="7">
    <location>
        <begin position="380"/>
        <end position="417"/>
    </location>
</feature>
<evidence type="ECO:0000259" key="9">
    <source>
        <dbReference type="Pfam" id="PF25876"/>
    </source>
</evidence>
<reference evidence="13 14" key="1">
    <citation type="submission" date="2016-06" db="EMBL/GenBank/DDBJ databases">
        <title>Complete genome sequences of Bordetella bronchialis and Bordetella flabilis.</title>
        <authorList>
            <person name="LiPuma J.J."/>
            <person name="Spilker T."/>
        </authorList>
    </citation>
    <scope>NUCLEOTIDE SEQUENCE [LARGE SCALE GENOMIC DNA]</scope>
    <source>
        <strain evidence="13 14">AU3182</strain>
    </source>
</reference>
<evidence type="ECO:0000256" key="1">
    <source>
        <dbReference type="ARBA" id="ARBA00004236"/>
    </source>
</evidence>
<feature type="domain" description="Multidrug resistance protein MdtA-like C-terminal permuted SH3" evidence="12">
    <location>
        <begin position="307"/>
        <end position="365"/>
    </location>
</feature>
<dbReference type="Gene3D" id="1.10.287.470">
    <property type="entry name" value="Helix hairpin bin"/>
    <property type="match status" value="1"/>
</dbReference>
<evidence type="ECO:0000256" key="6">
    <source>
        <dbReference type="ARBA" id="ARBA00023136"/>
    </source>
</evidence>
<dbReference type="Proteomes" id="UP000091897">
    <property type="component" value="Chromosome"/>
</dbReference>
<dbReference type="PANTHER" id="PTHR30469">
    <property type="entry name" value="MULTIDRUG RESISTANCE PROTEIN MDTA"/>
    <property type="match status" value="1"/>
</dbReference>
<dbReference type="EMBL" id="CP016170">
    <property type="protein sequence ID" value="ANN68495.1"/>
    <property type="molecule type" value="Genomic_DNA"/>
</dbReference>
<dbReference type="Pfam" id="PF25917">
    <property type="entry name" value="BSH_RND"/>
    <property type="match status" value="1"/>
</dbReference>
<dbReference type="Gene3D" id="2.40.30.170">
    <property type="match status" value="1"/>
</dbReference>
<dbReference type="RefSeq" id="WP_066355080.1">
    <property type="nucleotide sequence ID" value="NZ_CBCSFJ010000053.1"/>
</dbReference>
<keyword evidence="5" id="KW-0997">Cell inner membrane</keyword>
<feature type="domain" description="Multidrug resistance protein MdtA-like beta-barrel" evidence="11">
    <location>
        <begin position="219"/>
        <end position="304"/>
    </location>
</feature>
<feature type="domain" description="Multidrug resistance protein MdtA-like barrel-sandwich hybrid" evidence="10">
    <location>
        <begin position="73"/>
        <end position="214"/>
    </location>
</feature>
<evidence type="ECO:0000259" key="12">
    <source>
        <dbReference type="Pfam" id="PF25967"/>
    </source>
</evidence>
<dbReference type="InterPro" id="IPR006143">
    <property type="entry name" value="RND_pump_MFP"/>
</dbReference>
<dbReference type="Gene3D" id="2.40.420.20">
    <property type="match status" value="1"/>
</dbReference>
<keyword evidence="8" id="KW-0732">Signal</keyword>
<feature type="signal peptide" evidence="8">
    <location>
        <begin position="1"/>
        <end position="32"/>
    </location>
</feature>
<evidence type="ECO:0000256" key="7">
    <source>
        <dbReference type="SAM" id="MobiDB-lite"/>
    </source>
</evidence>
<evidence type="ECO:0000313" key="13">
    <source>
        <dbReference type="EMBL" id="ANN68495.1"/>
    </source>
</evidence>
<feature type="region of interest" description="Disordered" evidence="7">
    <location>
        <begin position="378"/>
        <end position="417"/>
    </location>
</feature>
<dbReference type="SUPFAM" id="SSF111369">
    <property type="entry name" value="HlyD-like secretion proteins"/>
    <property type="match status" value="1"/>
</dbReference>
<dbReference type="Gene3D" id="2.40.50.100">
    <property type="match status" value="1"/>
</dbReference>
<protein>
    <submittedName>
        <fullName evidence="13">Efflux transporter periplasmic adaptor subunit</fullName>
    </submittedName>
</protein>
<dbReference type="PROSITE" id="PS51318">
    <property type="entry name" value="TAT"/>
    <property type="match status" value="1"/>
</dbReference>
<comment type="subcellular location">
    <subcellularLocation>
        <location evidence="1">Cell membrane</location>
    </subcellularLocation>
</comment>
<dbReference type="InterPro" id="IPR058625">
    <property type="entry name" value="MdtA-like_BSH"/>
</dbReference>
<evidence type="ECO:0000256" key="3">
    <source>
        <dbReference type="ARBA" id="ARBA00022448"/>
    </source>
</evidence>
<proteinExistence type="inferred from homology"/>
<organism evidence="13 14">
    <name type="scientific">Bordetella bronchialis</name>
    <dbReference type="NCBI Taxonomy" id="463025"/>
    <lineage>
        <taxon>Bacteria</taxon>
        <taxon>Pseudomonadati</taxon>
        <taxon>Pseudomonadota</taxon>
        <taxon>Betaproteobacteria</taxon>
        <taxon>Burkholderiales</taxon>
        <taxon>Alcaligenaceae</taxon>
        <taxon>Bordetella</taxon>
    </lineage>
</organism>
<feature type="domain" description="Multidrug resistance protein MdtA-like alpha-helical hairpin" evidence="9">
    <location>
        <begin position="112"/>
        <end position="182"/>
    </location>
</feature>
<dbReference type="NCBIfam" id="TIGR01730">
    <property type="entry name" value="RND_mfp"/>
    <property type="match status" value="1"/>
</dbReference>
<evidence type="ECO:0000256" key="8">
    <source>
        <dbReference type="SAM" id="SignalP"/>
    </source>
</evidence>
<evidence type="ECO:0000256" key="5">
    <source>
        <dbReference type="ARBA" id="ARBA00022519"/>
    </source>
</evidence>
<evidence type="ECO:0000256" key="2">
    <source>
        <dbReference type="ARBA" id="ARBA00009477"/>
    </source>
</evidence>
<keyword evidence="3" id="KW-0813">Transport</keyword>
<keyword evidence="14" id="KW-1185">Reference proteome</keyword>
<evidence type="ECO:0000259" key="11">
    <source>
        <dbReference type="Pfam" id="PF25944"/>
    </source>
</evidence>
<dbReference type="Pfam" id="PF25876">
    <property type="entry name" value="HH_MFP_RND"/>
    <property type="match status" value="1"/>
</dbReference>
<dbReference type="InterPro" id="IPR058624">
    <property type="entry name" value="MdtA-like_HH"/>
</dbReference>
<dbReference type="Pfam" id="PF25944">
    <property type="entry name" value="Beta-barrel_RND"/>
    <property type="match status" value="1"/>
</dbReference>
<evidence type="ECO:0000259" key="10">
    <source>
        <dbReference type="Pfam" id="PF25917"/>
    </source>
</evidence>
<dbReference type="InterPro" id="IPR058627">
    <property type="entry name" value="MdtA-like_C"/>
</dbReference>
<name>A0ABM6CWK9_9BORD</name>
<sequence length="417" mass="43316">MADALSRRRAGYAAAAVALAAVAAAFWGVAHKAESADAPAPKTPPVIVTSTRVEQQDVPIYLTGVGTVTANQSVTVKTRVDGELDKVGFVEGQDVKAGQLLAQLDPRPLQAQLAQAKATQAKDQAQLLNARLDLKRFTQLTKEDAATQQQLDTQRALVAQLEATVQMDQAQVAFAQVQLDYTTITAPIGGRVGARLVDPGNIVHATDTGGLVVINQIDPISVLFTVPESAVGDINTAMADTPQGLPVTALGRESNQPLGEGRLVLVNNQIDTTTGTVQLKAVFPNPRHVLWPGQYVNARLQLGTRKQALTVPAAAVQRGQDGTYAYALDDQGVARVQPIRVAVIQDNVAVVDDGLKAGERVVVDGQYKLRPGLHTVESKTTTAMAGGPGGTPAAAPAAGAATAGDAAAAAPAKGARQ</sequence>
<evidence type="ECO:0000313" key="14">
    <source>
        <dbReference type="Proteomes" id="UP000091897"/>
    </source>
</evidence>
<keyword evidence="6" id="KW-0472">Membrane</keyword>
<dbReference type="InterPro" id="IPR006311">
    <property type="entry name" value="TAT_signal"/>
</dbReference>
<keyword evidence="4" id="KW-1003">Cell membrane</keyword>
<dbReference type="PANTHER" id="PTHR30469:SF12">
    <property type="entry name" value="MULTIDRUG RESISTANCE PROTEIN MDTA"/>
    <property type="match status" value="1"/>
</dbReference>
<gene>
    <name evidence="13" type="ORF">BAU06_21275</name>
</gene>
<evidence type="ECO:0000256" key="4">
    <source>
        <dbReference type="ARBA" id="ARBA00022475"/>
    </source>
</evidence>
<comment type="similarity">
    <text evidence="2">Belongs to the membrane fusion protein (MFP) (TC 8.A.1) family.</text>
</comment>
<feature type="chain" id="PRO_5047197704" evidence="8">
    <location>
        <begin position="33"/>
        <end position="417"/>
    </location>
</feature>
<accession>A0ABM6CWK9</accession>